<name>A0A8J6BSA5_ZIZPA</name>
<feature type="domain" description="WRC" evidence="4">
    <location>
        <begin position="82"/>
        <end position="127"/>
    </location>
</feature>
<accession>A0A8J6BSA5</accession>
<feature type="region of interest" description="Disordered" evidence="3">
    <location>
        <begin position="1"/>
        <end position="26"/>
    </location>
</feature>
<feature type="region of interest" description="Disordered" evidence="3">
    <location>
        <begin position="67"/>
        <end position="93"/>
    </location>
</feature>
<protein>
    <recommendedName>
        <fullName evidence="4">WRC domain-containing protein</fullName>
    </recommendedName>
</protein>
<evidence type="ECO:0000256" key="2">
    <source>
        <dbReference type="PROSITE-ProRule" id="PRU01002"/>
    </source>
</evidence>
<evidence type="ECO:0000259" key="4">
    <source>
        <dbReference type="PROSITE" id="PS51667"/>
    </source>
</evidence>
<dbReference type="PANTHER" id="PTHR34680:SF3">
    <property type="entry name" value="EXPRESSED PROTEIN"/>
    <property type="match status" value="1"/>
</dbReference>
<proteinExistence type="predicted"/>
<reference evidence="5" key="2">
    <citation type="submission" date="2021-02" db="EMBL/GenBank/DDBJ databases">
        <authorList>
            <person name="Kimball J.A."/>
            <person name="Haas M.W."/>
            <person name="Macchietto M."/>
            <person name="Kono T."/>
            <person name="Duquette J."/>
            <person name="Shao M."/>
        </authorList>
    </citation>
    <scope>NUCLEOTIDE SEQUENCE</scope>
    <source>
        <tissue evidence="5">Fresh leaf tissue</tissue>
    </source>
</reference>
<dbReference type="PROSITE" id="PS51667">
    <property type="entry name" value="WRC"/>
    <property type="match status" value="1"/>
</dbReference>
<dbReference type="Pfam" id="PF08879">
    <property type="entry name" value="WRC"/>
    <property type="match status" value="1"/>
</dbReference>
<evidence type="ECO:0000313" key="6">
    <source>
        <dbReference type="Proteomes" id="UP000729402"/>
    </source>
</evidence>
<sequence length="204" mass="22111">MRIRKRTPARAALPGPTLLPPPPPPPPCLLLQPKGKPGVQGEEDEEKASLVVGGREEDLVLVASRNSLRSAMDKPKPQDAAAADVNRCSRNDGKRWRCKSAAVPGYVFCEQHIAWSTRKRKPRSKTSQSTIKAPTKEEPAAVEDGDDDDTAEEEEAKNRDDPAPAAANLRYNGDGSDDDDGFYYYGGFQPGSRKRAKSSGAAPE</sequence>
<evidence type="ECO:0000256" key="1">
    <source>
        <dbReference type="ARBA" id="ARBA00023242"/>
    </source>
</evidence>
<dbReference type="Proteomes" id="UP000729402">
    <property type="component" value="Unassembled WGS sequence"/>
</dbReference>
<evidence type="ECO:0000256" key="3">
    <source>
        <dbReference type="SAM" id="MobiDB-lite"/>
    </source>
</evidence>
<dbReference type="EMBL" id="JAAALK010000080">
    <property type="protein sequence ID" value="KAG8091751.1"/>
    <property type="molecule type" value="Genomic_DNA"/>
</dbReference>
<dbReference type="InterPro" id="IPR014977">
    <property type="entry name" value="WRC_dom"/>
</dbReference>
<keyword evidence="6" id="KW-1185">Reference proteome</keyword>
<dbReference type="OrthoDB" id="696422at2759"/>
<comment type="caution">
    <text evidence="2">Lacks conserved residue(s) required for the propagation of feature annotation.</text>
</comment>
<dbReference type="AlphaFoldDB" id="A0A8J6BSA5"/>
<feature type="compositionally biased region" description="Pro residues" evidence="3">
    <location>
        <begin position="17"/>
        <end position="26"/>
    </location>
</feature>
<keyword evidence="1" id="KW-0539">Nucleus</keyword>
<dbReference type="PANTHER" id="PTHR34680">
    <property type="entry name" value="EXPRESSED PROTEIN"/>
    <property type="match status" value="1"/>
</dbReference>
<feature type="region of interest" description="Disordered" evidence="3">
    <location>
        <begin position="32"/>
        <end position="51"/>
    </location>
</feature>
<reference evidence="5" key="1">
    <citation type="journal article" date="2021" name="bioRxiv">
        <title>Whole Genome Assembly and Annotation of Northern Wild Rice, Zizania palustris L., Supports a Whole Genome Duplication in the Zizania Genus.</title>
        <authorList>
            <person name="Haas M."/>
            <person name="Kono T."/>
            <person name="Macchietto M."/>
            <person name="Millas R."/>
            <person name="McGilp L."/>
            <person name="Shao M."/>
            <person name="Duquette J."/>
            <person name="Hirsch C.N."/>
            <person name="Kimball J."/>
        </authorList>
    </citation>
    <scope>NUCLEOTIDE SEQUENCE</scope>
    <source>
        <tissue evidence="5">Fresh leaf tissue</tissue>
    </source>
</reference>
<comment type="caution">
    <text evidence="5">The sequence shown here is derived from an EMBL/GenBank/DDBJ whole genome shotgun (WGS) entry which is preliminary data.</text>
</comment>
<feature type="compositionally biased region" description="Acidic residues" evidence="3">
    <location>
        <begin position="140"/>
        <end position="155"/>
    </location>
</feature>
<organism evidence="5 6">
    <name type="scientific">Zizania palustris</name>
    <name type="common">Northern wild rice</name>
    <dbReference type="NCBI Taxonomy" id="103762"/>
    <lineage>
        <taxon>Eukaryota</taxon>
        <taxon>Viridiplantae</taxon>
        <taxon>Streptophyta</taxon>
        <taxon>Embryophyta</taxon>
        <taxon>Tracheophyta</taxon>
        <taxon>Spermatophyta</taxon>
        <taxon>Magnoliopsida</taxon>
        <taxon>Liliopsida</taxon>
        <taxon>Poales</taxon>
        <taxon>Poaceae</taxon>
        <taxon>BOP clade</taxon>
        <taxon>Oryzoideae</taxon>
        <taxon>Oryzeae</taxon>
        <taxon>Zizaniinae</taxon>
        <taxon>Zizania</taxon>
    </lineage>
</organism>
<evidence type="ECO:0000313" key="5">
    <source>
        <dbReference type="EMBL" id="KAG8091751.1"/>
    </source>
</evidence>
<feature type="region of interest" description="Disordered" evidence="3">
    <location>
        <begin position="116"/>
        <end position="204"/>
    </location>
</feature>
<gene>
    <name evidence="5" type="ORF">GUJ93_ZPchr0012g20317</name>
</gene>